<dbReference type="eggNOG" id="COG1404">
    <property type="taxonomic scope" value="Bacteria"/>
</dbReference>
<keyword evidence="2 8" id="KW-0645">Protease</keyword>
<dbReference type="InterPro" id="IPR036852">
    <property type="entry name" value="Peptidase_S8/S53_dom_sf"/>
</dbReference>
<evidence type="ECO:0000256" key="5">
    <source>
        <dbReference type="PROSITE-ProRule" id="PRU01240"/>
    </source>
</evidence>
<dbReference type="EMBL" id="AJLS01000181">
    <property type="protein sequence ID" value="EKN62740.1"/>
    <property type="molecule type" value="Genomic_DNA"/>
</dbReference>
<feature type="region of interest" description="Disordered" evidence="6">
    <location>
        <begin position="93"/>
        <end position="121"/>
    </location>
</feature>
<keyword evidence="9" id="KW-1185">Reference proteome</keyword>
<accession>K6BUY5</accession>
<evidence type="ECO:0000256" key="6">
    <source>
        <dbReference type="SAM" id="MobiDB-lite"/>
    </source>
</evidence>
<evidence type="ECO:0000313" key="8">
    <source>
        <dbReference type="EMBL" id="EKN62740.1"/>
    </source>
</evidence>
<dbReference type="STRING" id="1117379.BABA_25011"/>
<dbReference type="InterPro" id="IPR000209">
    <property type="entry name" value="Peptidase_S8/S53_dom"/>
</dbReference>
<dbReference type="Proteomes" id="UP000006316">
    <property type="component" value="Unassembled WGS sequence"/>
</dbReference>
<comment type="similarity">
    <text evidence="1 5">Belongs to the peptidase S8 family.</text>
</comment>
<evidence type="ECO:0000256" key="3">
    <source>
        <dbReference type="ARBA" id="ARBA00022801"/>
    </source>
</evidence>
<evidence type="ECO:0000313" key="9">
    <source>
        <dbReference type="Proteomes" id="UP000006316"/>
    </source>
</evidence>
<dbReference type="Pfam" id="PF00082">
    <property type="entry name" value="Peptidase_S8"/>
    <property type="match status" value="1"/>
</dbReference>
<dbReference type="PANTHER" id="PTHR43806">
    <property type="entry name" value="PEPTIDASE S8"/>
    <property type="match status" value="1"/>
</dbReference>
<dbReference type="GO" id="GO:0004252">
    <property type="term" value="F:serine-type endopeptidase activity"/>
    <property type="evidence" value="ECO:0007669"/>
    <property type="project" value="InterPro"/>
</dbReference>
<dbReference type="InterPro" id="IPR050131">
    <property type="entry name" value="Peptidase_S8_subtilisin-like"/>
</dbReference>
<dbReference type="AlphaFoldDB" id="K6BUY5"/>
<evidence type="ECO:0000256" key="1">
    <source>
        <dbReference type="ARBA" id="ARBA00011073"/>
    </source>
</evidence>
<dbReference type="SUPFAM" id="SSF52743">
    <property type="entry name" value="Subtilisin-like"/>
    <property type="match status" value="1"/>
</dbReference>
<evidence type="ECO:0000256" key="4">
    <source>
        <dbReference type="ARBA" id="ARBA00022825"/>
    </source>
</evidence>
<organism evidence="8 9">
    <name type="scientific">Neobacillus bataviensis LMG 21833</name>
    <dbReference type="NCBI Taxonomy" id="1117379"/>
    <lineage>
        <taxon>Bacteria</taxon>
        <taxon>Bacillati</taxon>
        <taxon>Bacillota</taxon>
        <taxon>Bacilli</taxon>
        <taxon>Bacillales</taxon>
        <taxon>Bacillaceae</taxon>
        <taxon>Neobacillus</taxon>
    </lineage>
</organism>
<keyword evidence="4" id="KW-0720">Serine protease</keyword>
<evidence type="ECO:0000256" key="2">
    <source>
        <dbReference type="ARBA" id="ARBA00022670"/>
    </source>
</evidence>
<feature type="domain" description="Peptidase S8/S53" evidence="7">
    <location>
        <begin position="2"/>
        <end position="107"/>
    </location>
</feature>
<proteinExistence type="inferred from homology"/>
<sequence length="121" mass="12895">MGVGPDLKVACYRVFGPTGEASTADIAEALMTATDDNVDVVNMSLGGYDWYQDPEYATKDVVADVQMFNRAINYAIKKGVTVVGSAGNNAVDISSPGKLSGDDKGATHRSPSNQNMNFKIW</sequence>
<name>K6BUY5_9BACI</name>
<dbReference type="Gene3D" id="3.40.50.200">
    <property type="entry name" value="Peptidase S8/S53 domain"/>
    <property type="match status" value="1"/>
</dbReference>
<comment type="caution">
    <text evidence="8">The sequence shown here is derived from an EMBL/GenBank/DDBJ whole genome shotgun (WGS) entry which is preliminary data.</text>
</comment>
<dbReference type="PANTHER" id="PTHR43806:SF11">
    <property type="entry name" value="CEREVISIN-RELATED"/>
    <property type="match status" value="1"/>
</dbReference>
<gene>
    <name evidence="8" type="ORF">BABA_25011</name>
</gene>
<dbReference type="GO" id="GO:0006508">
    <property type="term" value="P:proteolysis"/>
    <property type="evidence" value="ECO:0007669"/>
    <property type="project" value="UniProtKB-KW"/>
</dbReference>
<evidence type="ECO:0000259" key="7">
    <source>
        <dbReference type="Pfam" id="PF00082"/>
    </source>
</evidence>
<feature type="compositionally biased region" description="Polar residues" evidence="6">
    <location>
        <begin position="109"/>
        <end position="121"/>
    </location>
</feature>
<reference evidence="8 9" key="1">
    <citation type="journal article" date="2012" name="Front. Microbiol.">
        <title>Redundancy and modularity in membrane-associated dissimilatory nitrate reduction in Bacillus.</title>
        <authorList>
            <person name="Heylen K."/>
            <person name="Keltjens J."/>
        </authorList>
    </citation>
    <scope>NUCLEOTIDE SEQUENCE [LARGE SCALE GENOMIC DNA]</scope>
    <source>
        <strain evidence="9">LMG 21833T</strain>
    </source>
</reference>
<protein>
    <submittedName>
        <fullName evidence="8">Nisin leader peptide-processing serine protease NisP</fullName>
    </submittedName>
</protein>
<keyword evidence="3" id="KW-0378">Hydrolase</keyword>
<comment type="caution">
    <text evidence="5">Lacks conserved residue(s) required for the propagation of feature annotation.</text>
</comment>
<dbReference type="RefSeq" id="WP_007087991.1">
    <property type="nucleotide sequence ID" value="NZ_AJLS01000181.1"/>
</dbReference>
<dbReference type="PATRIC" id="fig|1117379.3.peg.5178"/>
<dbReference type="PROSITE" id="PS51892">
    <property type="entry name" value="SUBTILASE"/>
    <property type="match status" value="1"/>
</dbReference>